<protein>
    <submittedName>
        <fullName evidence="3">Uncharacterized protein</fullName>
    </submittedName>
</protein>
<keyword evidence="2" id="KW-0812">Transmembrane</keyword>
<accession>A0A9P0A8P7</accession>
<dbReference type="AlphaFoldDB" id="A0A9P0A8P7"/>
<feature type="region of interest" description="Disordered" evidence="1">
    <location>
        <begin position="34"/>
        <end position="60"/>
    </location>
</feature>
<name>A0A9P0A8P7_BEMTA</name>
<dbReference type="Proteomes" id="UP001152759">
    <property type="component" value="Chromosome 3"/>
</dbReference>
<reference evidence="3" key="1">
    <citation type="submission" date="2021-12" db="EMBL/GenBank/DDBJ databases">
        <authorList>
            <person name="King R."/>
        </authorList>
    </citation>
    <scope>NUCLEOTIDE SEQUENCE</scope>
</reference>
<gene>
    <name evidence="3" type="ORF">BEMITA_LOCUS6150</name>
</gene>
<evidence type="ECO:0000256" key="2">
    <source>
        <dbReference type="SAM" id="Phobius"/>
    </source>
</evidence>
<feature type="transmembrane region" description="Helical" evidence="2">
    <location>
        <begin position="12"/>
        <end position="28"/>
    </location>
</feature>
<sequence>MDAATRRREMISLLLIEVVIIILFGYYVRYDPAAEAPCPDKNKKGEDGRPVENPSEYPPLHQVMPSVNVEAQGLHYKISSILNGIIVDIQVKT</sequence>
<keyword evidence="2" id="KW-0472">Membrane</keyword>
<evidence type="ECO:0000313" key="4">
    <source>
        <dbReference type="Proteomes" id="UP001152759"/>
    </source>
</evidence>
<feature type="compositionally biased region" description="Basic and acidic residues" evidence="1">
    <location>
        <begin position="38"/>
        <end position="50"/>
    </location>
</feature>
<evidence type="ECO:0000256" key="1">
    <source>
        <dbReference type="SAM" id="MobiDB-lite"/>
    </source>
</evidence>
<dbReference type="EMBL" id="OU963864">
    <property type="protein sequence ID" value="CAH0387096.1"/>
    <property type="molecule type" value="Genomic_DNA"/>
</dbReference>
<keyword evidence="2" id="KW-1133">Transmembrane helix</keyword>
<organism evidence="3 4">
    <name type="scientific">Bemisia tabaci</name>
    <name type="common">Sweetpotato whitefly</name>
    <name type="synonym">Aleurodes tabaci</name>
    <dbReference type="NCBI Taxonomy" id="7038"/>
    <lineage>
        <taxon>Eukaryota</taxon>
        <taxon>Metazoa</taxon>
        <taxon>Ecdysozoa</taxon>
        <taxon>Arthropoda</taxon>
        <taxon>Hexapoda</taxon>
        <taxon>Insecta</taxon>
        <taxon>Pterygota</taxon>
        <taxon>Neoptera</taxon>
        <taxon>Paraneoptera</taxon>
        <taxon>Hemiptera</taxon>
        <taxon>Sternorrhyncha</taxon>
        <taxon>Aleyrodoidea</taxon>
        <taxon>Aleyrodidae</taxon>
        <taxon>Aleyrodinae</taxon>
        <taxon>Bemisia</taxon>
    </lineage>
</organism>
<proteinExistence type="predicted"/>
<keyword evidence="4" id="KW-1185">Reference proteome</keyword>
<evidence type="ECO:0000313" key="3">
    <source>
        <dbReference type="EMBL" id="CAH0387096.1"/>
    </source>
</evidence>